<keyword evidence="1" id="KW-1133">Transmembrane helix</keyword>
<proteinExistence type="predicted"/>
<dbReference type="OrthoDB" id="1045822at2759"/>
<sequence>MEATGPLVYLISAVTRQFVCVACCAALVWNVDLRASMGTLCEDWMAVHCCWPCAICQMAREMRIRPLFQVYKMHRSPPPLPAKDVLV</sequence>
<name>A0A6P9AUG9_PANGU</name>
<dbReference type="AlphaFoldDB" id="A0A6P9AUG9"/>
<dbReference type="CTD" id="153770"/>
<organism evidence="2 3">
    <name type="scientific">Pantherophis guttatus</name>
    <name type="common">Corn snake</name>
    <name type="synonym">Elaphe guttata</name>
    <dbReference type="NCBI Taxonomy" id="94885"/>
    <lineage>
        <taxon>Eukaryota</taxon>
        <taxon>Metazoa</taxon>
        <taxon>Chordata</taxon>
        <taxon>Craniata</taxon>
        <taxon>Vertebrata</taxon>
        <taxon>Euteleostomi</taxon>
        <taxon>Lepidosauria</taxon>
        <taxon>Squamata</taxon>
        <taxon>Bifurcata</taxon>
        <taxon>Unidentata</taxon>
        <taxon>Episquamata</taxon>
        <taxon>Toxicofera</taxon>
        <taxon>Serpentes</taxon>
        <taxon>Colubroidea</taxon>
        <taxon>Colubridae</taxon>
        <taxon>Colubrinae</taxon>
        <taxon>Pantherophis</taxon>
    </lineage>
</organism>
<evidence type="ECO:0000313" key="3">
    <source>
        <dbReference type="RefSeq" id="XP_034260974.1"/>
    </source>
</evidence>
<dbReference type="GeneID" id="117656897"/>
<dbReference type="Proteomes" id="UP001652622">
    <property type="component" value="Unplaced"/>
</dbReference>
<evidence type="ECO:0000256" key="1">
    <source>
        <dbReference type="SAM" id="Phobius"/>
    </source>
</evidence>
<evidence type="ECO:0000313" key="2">
    <source>
        <dbReference type="Proteomes" id="UP001652622"/>
    </source>
</evidence>
<reference evidence="3" key="1">
    <citation type="submission" date="2025-08" db="UniProtKB">
        <authorList>
            <consortium name="RefSeq"/>
        </authorList>
    </citation>
    <scope>IDENTIFICATION</scope>
    <source>
        <tissue evidence="3">Blood</tissue>
    </source>
</reference>
<protein>
    <submittedName>
        <fullName evidence="3">PLAC8-like protein 1 isoform X3</fullName>
    </submittedName>
</protein>
<keyword evidence="2" id="KW-1185">Reference proteome</keyword>
<gene>
    <name evidence="3" type="primary">PLAC8L1</name>
</gene>
<keyword evidence="1" id="KW-0472">Membrane</keyword>
<accession>A0A6P9AUG9</accession>
<keyword evidence="1" id="KW-0812">Transmembrane</keyword>
<feature type="transmembrane region" description="Helical" evidence="1">
    <location>
        <begin position="6"/>
        <end position="29"/>
    </location>
</feature>
<dbReference type="RefSeq" id="XP_034260974.1">
    <property type="nucleotide sequence ID" value="XM_034405083.1"/>
</dbReference>